<dbReference type="EMBL" id="JABFAA010128725">
    <property type="protein sequence ID" value="MBA0700892.1"/>
    <property type="molecule type" value="Genomic_DNA"/>
</dbReference>
<reference evidence="2 3" key="1">
    <citation type="journal article" date="2019" name="Genome Biol. Evol.">
        <title>Insights into the evolution of the New World diploid cottons (Gossypium, subgenus Houzingenia) based on genome sequencing.</title>
        <authorList>
            <person name="Grover C.E."/>
            <person name="Arick M.A. 2nd"/>
            <person name="Thrash A."/>
            <person name="Conover J.L."/>
            <person name="Sanders W.S."/>
            <person name="Peterson D.G."/>
            <person name="Frelichowski J.E."/>
            <person name="Scheffler J.A."/>
            <person name="Scheffler B.E."/>
            <person name="Wendel J.F."/>
        </authorList>
    </citation>
    <scope>NUCLEOTIDE SEQUENCE [LARGE SCALE GENOMIC DNA]</scope>
    <source>
        <strain evidence="2">185</strain>
        <tissue evidence="2">Leaf</tissue>
    </source>
</reference>
<dbReference type="AlphaFoldDB" id="A0A7J8YNE9"/>
<evidence type="ECO:0000313" key="2">
    <source>
        <dbReference type="EMBL" id="MBA0700892.1"/>
    </source>
</evidence>
<name>A0A7J8YNE9_GOSAI</name>
<keyword evidence="3" id="KW-1185">Reference proteome</keyword>
<evidence type="ECO:0000256" key="1">
    <source>
        <dbReference type="SAM" id="MobiDB-lite"/>
    </source>
</evidence>
<feature type="region of interest" description="Disordered" evidence="1">
    <location>
        <begin position="94"/>
        <end position="113"/>
    </location>
</feature>
<dbReference type="Proteomes" id="UP000593577">
    <property type="component" value="Unassembled WGS sequence"/>
</dbReference>
<protein>
    <submittedName>
        <fullName evidence="2">Uncharacterized protein</fullName>
    </submittedName>
</protein>
<gene>
    <name evidence="2" type="ORF">Goari_026999</name>
</gene>
<proteinExistence type="predicted"/>
<evidence type="ECO:0000313" key="3">
    <source>
        <dbReference type="Proteomes" id="UP000593577"/>
    </source>
</evidence>
<accession>A0A7J8YNE9</accession>
<comment type="caution">
    <text evidence="2">The sequence shown here is derived from an EMBL/GenBank/DDBJ whole genome shotgun (WGS) entry which is preliminary data.</text>
</comment>
<organism evidence="2 3">
    <name type="scientific">Gossypium aridum</name>
    <name type="common">American cotton</name>
    <name type="synonym">Erioxylum aridum</name>
    <dbReference type="NCBI Taxonomy" id="34290"/>
    <lineage>
        <taxon>Eukaryota</taxon>
        <taxon>Viridiplantae</taxon>
        <taxon>Streptophyta</taxon>
        <taxon>Embryophyta</taxon>
        <taxon>Tracheophyta</taxon>
        <taxon>Spermatophyta</taxon>
        <taxon>Magnoliopsida</taxon>
        <taxon>eudicotyledons</taxon>
        <taxon>Gunneridae</taxon>
        <taxon>Pentapetalae</taxon>
        <taxon>rosids</taxon>
        <taxon>malvids</taxon>
        <taxon>Malvales</taxon>
        <taxon>Malvaceae</taxon>
        <taxon>Malvoideae</taxon>
        <taxon>Gossypium</taxon>
    </lineage>
</organism>
<sequence>MRIRVRLDIRLSLKQKKKLLLANGKHHYVHFEYENLTLFYFLCRILGASSQRATPPTSIWLREEVPIGVPNLENSFGKIKGIRDNSLNSYPQNMANTNLDDKETGYLQGKLTS</sequence>